<keyword evidence="6" id="KW-1185">Reference proteome</keyword>
<feature type="region of interest" description="Disordered" evidence="3">
    <location>
        <begin position="1"/>
        <end position="67"/>
    </location>
</feature>
<accession>A0A9W7ZVA8</accession>
<dbReference type="InterPro" id="IPR000504">
    <property type="entry name" value="RRM_dom"/>
</dbReference>
<dbReference type="PANTHER" id="PTHR19965">
    <property type="entry name" value="RNA AND EXPORT FACTOR BINDING PROTEIN"/>
    <property type="match status" value="1"/>
</dbReference>
<evidence type="ECO:0000313" key="6">
    <source>
        <dbReference type="Proteomes" id="UP001150538"/>
    </source>
</evidence>
<dbReference type="Gene3D" id="3.30.70.330">
    <property type="match status" value="1"/>
</dbReference>
<dbReference type="SMART" id="SM00360">
    <property type="entry name" value="RRM"/>
    <property type="match status" value="1"/>
</dbReference>
<comment type="caution">
    <text evidence="5">The sequence shown here is derived from an EMBL/GenBank/DDBJ whole genome shotgun (WGS) entry which is preliminary data.</text>
</comment>
<proteinExistence type="predicted"/>
<dbReference type="Pfam" id="PF00076">
    <property type="entry name" value="RRM_1"/>
    <property type="match status" value="1"/>
</dbReference>
<feature type="compositionally biased region" description="Basic and acidic residues" evidence="3">
    <location>
        <begin position="1"/>
        <end position="21"/>
    </location>
</feature>
<dbReference type="GO" id="GO:0005634">
    <property type="term" value="C:nucleus"/>
    <property type="evidence" value="ECO:0007669"/>
    <property type="project" value="TreeGrafter"/>
</dbReference>
<dbReference type="PANTHER" id="PTHR19965:SF35">
    <property type="entry name" value="RNA ANNEALING PROTEIN YRA1"/>
    <property type="match status" value="1"/>
</dbReference>
<evidence type="ECO:0000256" key="1">
    <source>
        <dbReference type="ARBA" id="ARBA00022884"/>
    </source>
</evidence>
<dbReference type="OrthoDB" id="6159137at2759"/>
<evidence type="ECO:0000259" key="4">
    <source>
        <dbReference type="PROSITE" id="PS50102"/>
    </source>
</evidence>
<keyword evidence="1 2" id="KW-0694">RNA-binding</keyword>
<feature type="compositionally biased region" description="Basic residues" evidence="3">
    <location>
        <begin position="234"/>
        <end position="245"/>
    </location>
</feature>
<evidence type="ECO:0000313" key="5">
    <source>
        <dbReference type="EMBL" id="KAJ1917319.1"/>
    </source>
</evidence>
<feature type="region of interest" description="Disordered" evidence="3">
    <location>
        <begin position="217"/>
        <end position="252"/>
    </location>
</feature>
<gene>
    <name evidence="5" type="ORF">H4219_003279</name>
</gene>
<dbReference type="InterPro" id="IPR012677">
    <property type="entry name" value="Nucleotide-bd_a/b_plait_sf"/>
</dbReference>
<feature type="region of interest" description="Disordered" evidence="3">
    <location>
        <begin position="76"/>
        <end position="95"/>
    </location>
</feature>
<organism evidence="5 6">
    <name type="scientific">Mycoemilia scoparia</name>
    <dbReference type="NCBI Taxonomy" id="417184"/>
    <lineage>
        <taxon>Eukaryota</taxon>
        <taxon>Fungi</taxon>
        <taxon>Fungi incertae sedis</taxon>
        <taxon>Zoopagomycota</taxon>
        <taxon>Kickxellomycotina</taxon>
        <taxon>Kickxellomycetes</taxon>
        <taxon>Kickxellales</taxon>
        <taxon>Kickxellaceae</taxon>
        <taxon>Mycoemilia</taxon>
    </lineage>
</organism>
<evidence type="ECO:0000256" key="3">
    <source>
        <dbReference type="SAM" id="MobiDB-lite"/>
    </source>
</evidence>
<dbReference type="GO" id="GO:0003729">
    <property type="term" value="F:mRNA binding"/>
    <property type="evidence" value="ECO:0007669"/>
    <property type="project" value="TreeGrafter"/>
</dbReference>
<sequence>MESLDKSLDLLIKEERKERRTGVVRNKRKGAGKKKENTDSAKNGKPKGGTDIRSRLGKKKKGASVGVGAVSTQDILKRLGPSKGKSPVKTGKVGKRQITASTSRLLGKAAANIIVSPKKPAEISIKGESGPVTILVANLDRGASADDVRTCFKKYGEIRKCTLLFDGNGRSTGKAEIVYSRKPDAEKAVKALNGVIADGATLSVQILNIPPSEASTSIANTAAKARGRTDSGRGKRSSRGRRHALRKDNTGAMDIEADPQFNVVL</sequence>
<dbReference type="EMBL" id="JANBPU010000075">
    <property type="protein sequence ID" value="KAJ1917319.1"/>
    <property type="molecule type" value="Genomic_DNA"/>
</dbReference>
<dbReference type="Proteomes" id="UP001150538">
    <property type="component" value="Unassembled WGS sequence"/>
</dbReference>
<feature type="domain" description="RRM" evidence="4">
    <location>
        <begin position="132"/>
        <end position="209"/>
    </location>
</feature>
<dbReference type="InterPro" id="IPR035979">
    <property type="entry name" value="RBD_domain_sf"/>
</dbReference>
<dbReference type="AlphaFoldDB" id="A0A9W7ZVA8"/>
<protein>
    <recommendedName>
        <fullName evidence="4">RRM domain-containing protein</fullName>
    </recommendedName>
</protein>
<name>A0A9W7ZVA8_9FUNG</name>
<dbReference type="SUPFAM" id="SSF54928">
    <property type="entry name" value="RNA-binding domain, RBD"/>
    <property type="match status" value="1"/>
</dbReference>
<reference evidence="5" key="1">
    <citation type="submission" date="2022-07" db="EMBL/GenBank/DDBJ databases">
        <title>Phylogenomic reconstructions and comparative analyses of Kickxellomycotina fungi.</title>
        <authorList>
            <person name="Reynolds N.K."/>
            <person name="Stajich J.E."/>
            <person name="Barry K."/>
            <person name="Grigoriev I.V."/>
            <person name="Crous P."/>
            <person name="Smith M.E."/>
        </authorList>
    </citation>
    <scope>NUCLEOTIDE SEQUENCE</scope>
    <source>
        <strain evidence="5">NBRC 100468</strain>
    </source>
</reference>
<dbReference type="InterPro" id="IPR051229">
    <property type="entry name" value="ALYREF_mRNA_export"/>
</dbReference>
<dbReference type="PROSITE" id="PS50102">
    <property type="entry name" value="RRM"/>
    <property type="match status" value="1"/>
</dbReference>
<evidence type="ECO:0000256" key="2">
    <source>
        <dbReference type="PROSITE-ProRule" id="PRU00176"/>
    </source>
</evidence>